<dbReference type="SMART" id="SM00849">
    <property type="entry name" value="Lactamase_B"/>
    <property type="match status" value="1"/>
</dbReference>
<dbReference type="EMBL" id="CP007243">
    <property type="protein sequence ID" value="AIA31370.1"/>
    <property type="molecule type" value="Genomic_DNA"/>
</dbReference>
<reference evidence="6 7" key="2">
    <citation type="journal article" date="2015" name="Biomed. Res. Int.">
        <title>Effects of Arsenite Resistance on the Growth and Functional Gene Expression of Leptospirillum ferriphilum and Acidithiobacillus thiooxidans in Pure Culture and Coculture.</title>
        <authorList>
            <person name="Jiang H."/>
            <person name="Liang Y."/>
            <person name="Yin H."/>
            <person name="Xiao Y."/>
            <person name="Guo X."/>
            <person name="Xu Y."/>
            <person name="Hu Q."/>
            <person name="Liu H."/>
            <person name="Liu X."/>
        </authorList>
    </citation>
    <scope>NUCLEOTIDE SEQUENCE [LARGE SCALE GENOMIC DNA]</scope>
    <source>
        <strain evidence="6 7">YSK</strain>
    </source>
</reference>
<accession>A0A059XWA3</accession>
<evidence type="ECO:0000256" key="3">
    <source>
        <dbReference type="ARBA" id="ARBA00022801"/>
    </source>
</evidence>
<reference evidence="7" key="1">
    <citation type="submission" date="2014-02" db="EMBL/GenBank/DDBJ databases">
        <title>Complete genome sequence and comparative genomic analysis of the nitrogen-fixing bacterium Leptospirillum ferriphilum YSK.</title>
        <authorList>
            <person name="Guo X."/>
            <person name="Yin H."/>
            <person name="Liang Y."/>
            <person name="Hu Q."/>
            <person name="Ma L."/>
            <person name="Xiao Y."/>
            <person name="Zhang X."/>
            <person name="Qiu G."/>
            <person name="Liu X."/>
        </authorList>
    </citation>
    <scope>NUCLEOTIDE SEQUENCE [LARGE SCALE GENOMIC DNA]</scope>
    <source>
        <strain evidence="7">YSK</strain>
    </source>
</reference>
<dbReference type="InterPro" id="IPR010982">
    <property type="entry name" value="Lambda_DNA-bd_dom_sf"/>
</dbReference>
<dbReference type="GO" id="GO:0016787">
    <property type="term" value="F:hydrolase activity"/>
    <property type="evidence" value="ECO:0007669"/>
    <property type="project" value="UniProtKB-KW"/>
</dbReference>
<dbReference type="Proteomes" id="UP000027059">
    <property type="component" value="Chromosome"/>
</dbReference>
<dbReference type="SUPFAM" id="SSF56281">
    <property type="entry name" value="Metallo-hydrolase/oxidoreductase"/>
    <property type="match status" value="1"/>
</dbReference>
<gene>
    <name evidence="6" type="ORF">Y981_00540</name>
</gene>
<dbReference type="AlphaFoldDB" id="A0A059XWA3"/>
<organism evidence="6 7">
    <name type="scientific">Leptospirillum ferriphilum YSK</name>
    <dbReference type="NCBI Taxonomy" id="1441628"/>
    <lineage>
        <taxon>Bacteria</taxon>
        <taxon>Pseudomonadati</taxon>
        <taxon>Nitrospirota</taxon>
        <taxon>Nitrospiria</taxon>
        <taxon>Nitrospirales</taxon>
        <taxon>Nitrospiraceae</taxon>
        <taxon>Leptospirillum</taxon>
    </lineage>
</organism>
<feature type="domain" description="Metallo-beta-lactamase" evidence="5">
    <location>
        <begin position="99"/>
        <end position="266"/>
    </location>
</feature>
<dbReference type="GO" id="GO:0046872">
    <property type="term" value="F:metal ion binding"/>
    <property type="evidence" value="ECO:0007669"/>
    <property type="project" value="UniProtKB-KW"/>
</dbReference>
<evidence type="ECO:0000256" key="4">
    <source>
        <dbReference type="ARBA" id="ARBA00022833"/>
    </source>
</evidence>
<name>A0A059XWA3_9BACT</name>
<proteinExistence type="predicted"/>
<dbReference type="PANTHER" id="PTHR46233:SF3">
    <property type="entry name" value="HYDROXYACYLGLUTATHIONE HYDROLASE GLOC"/>
    <property type="match status" value="1"/>
</dbReference>
<keyword evidence="4" id="KW-0862">Zinc</keyword>
<dbReference type="Pfam" id="PF00753">
    <property type="entry name" value="Lactamase_B"/>
    <property type="match status" value="1"/>
</dbReference>
<dbReference type="CDD" id="cd06262">
    <property type="entry name" value="metallo-hydrolase-like_MBL-fold"/>
    <property type="match status" value="1"/>
</dbReference>
<dbReference type="GO" id="GO:0003677">
    <property type="term" value="F:DNA binding"/>
    <property type="evidence" value="ECO:0007669"/>
    <property type="project" value="InterPro"/>
</dbReference>
<dbReference type="InterPro" id="IPR036866">
    <property type="entry name" value="RibonucZ/Hydroxyglut_hydro"/>
</dbReference>
<dbReference type="InterPro" id="IPR051453">
    <property type="entry name" value="MBL_Glyoxalase_II"/>
</dbReference>
<dbReference type="InterPro" id="IPR001279">
    <property type="entry name" value="Metallo-B-lactamas"/>
</dbReference>
<dbReference type="KEGG" id="lfp:Y981_00540"/>
<evidence type="ECO:0000259" key="5">
    <source>
        <dbReference type="SMART" id="SM00849"/>
    </source>
</evidence>
<dbReference type="Gene3D" id="3.60.15.10">
    <property type="entry name" value="Ribonuclease Z/Hydroxyacylglutathione hydrolase-like"/>
    <property type="match status" value="1"/>
</dbReference>
<comment type="cofactor">
    <cofactor evidence="1">
        <name>Zn(2+)</name>
        <dbReference type="ChEBI" id="CHEBI:29105"/>
    </cofactor>
</comment>
<keyword evidence="3" id="KW-0378">Hydrolase</keyword>
<keyword evidence="2" id="KW-0479">Metal-binding</keyword>
<evidence type="ECO:0000256" key="1">
    <source>
        <dbReference type="ARBA" id="ARBA00001947"/>
    </source>
</evidence>
<dbReference type="PANTHER" id="PTHR46233">
    <property type="entry name" value="HYDROXYACYLGLUTATHIONE HYDROLASE GLOC"/>
    <property type="match status" value="1"/>
</dbReference>
<protein>
    <recommendedName>
        <fullName evidence="5">Metallo-beta-lactamase domain-containing protein</fullName>
    </recommendedName>
</protein>
<sequence>MQVNTALEDQYSDVLKKFRYGRKMGLRSLSEMTGISVDDLRNAEAGTYLPSDKEWALLGQALGFEGSVMQELHFSPERTPHPILPPSVLPVEESYFGYAVWTYLVLHPHDPKRGLLIDTGGIGHRLLDVLDRQGIALDAILLTHGHSDHAGDLSRLGERLPGVVFLSKSDLPLLDAPLPSSLRVREPQEVTDQLHREGWTIDVYPANGHTDGSVAYQTGGVLFVGDGIFCGSCGKPRTPDHFSDSLGTVARLLNSLPAETILVSGHGPFTTVAQERRWNPFYSATLQTESRQK</sequence>
<dbReference type="SUPFAM" id="SSF47413">
    <property type="entry name" value="lambda repressor-like DNA-binding domains"/>
    <property type="match status" value="1"/>
</dbReference>
<evidence type="ECO:0000256" key="2">
    <source>
        <dbReference type="ARBA" id="ARBA00022723"/>
    </source>
</evidence>
<keyword evidence="7" id="KW-1185">Reference proteome</keyword>
<dbReference type="HOGENOM" id="CLU_030571_5_0_0"/>
<evidence type="ECO:0000313" key="6">
    <source>
        <dbReference type="EMBL" id="AIA31370.1"/>
    </source>
</evidence>
<evidence type="ECO:0000313" key="7">
    <source>
        <dbReference type="Proteomes" id="UP000027059"/>
    </source>
</evidence>